<dbReference type="Pfam" id="PF02080">
    <property type="entry name" value="TrkA_C"/>
    <property type="match status" value="1"/>
</dbReference>
<gene>
    <name evidence="14" type="ORF">Thpro_021293</name>
</gene>
<dbReference type="GO" id="GO:0006813">
    <property type="term" value="P:potassium ion transport"/>
    <property type="evidence" value="ECO:0007669"/>
    <property type="project" value="UniProtKB-KW"/>
</dbReference>
<dbReference type="GO" id="GO:0012505">
    <property type="term" value="C:endomembrane system"/>
    <property type="evidence" value="ECO:0007669"/>
    <property type="project" value="UniProtKB-SubCell"/>
</dbReference>
<feature type="transmembrane region" description="Helical" evidence="11">
    <location>
        <begin position="215"/>
        <end position="233"/>
    </location>
</feature>
<dbReference type="Pfam" id="PF00999">
    <property type="entry name" value="Na_H_Exchanger"/>
    <property type="match status" value="1"/>
</dbReference>
<dbReference type="FunFam" id="3.40.50.720:FF:000036">
    <property type="entry name" value="Glutathione-regulated potassium-efflux system protein KefB"/>
    <property type="match status" value="1"/>
</dbReference>
<dbReference type="PANTHER" id="PTHR46157:SF4">
    <property type="entry name" value="K(+) EFFLUX ANTIPORTER 3, CHLOROPLASTIC"/>
    <property type="match status" value="1"/>
</dbReference>
<comment type="subcellular location">
    <subcellularLocation>
        <location evidence="1">Endomembrane system</location>
        <topology evidence="1">Multi-pass membrane protein</topology>
    </subcellularLocation>
</comment>
<evidence type="ECO:0000256" key="9">
    <source>
        <dbReference type="ARBA" id="ARBA00023065"/>
    </source>
</evidence>
<dbReference type="SUPFAM" id="SSF116726">
    <property type="entry name" value="TrkA C-terminal domain-like"/>
    <property type="match status" value="1"/>
</dbReference>
<keyword evidence="3" id="KW-0813">Transport</keyword>
<keyword evidence="9" id="KW-0406">Ion transport</keyword>
<dbReference type="RefSeq" id="WP_038088551.1">
    <property type="nucleotide sequence ID" value="NZ_JQSG02000002.1"/>
</dbReference>
<keyword evidence="7" id="KW-0630">Potassium</keyword>
<evidence type="ECO:0000256" key="5">
    <source>
        <dbReference type="ARBA" id="ARBA00022538"/>
    </source>
</evidence>
<dbReference type="EMBL" id="JQSG02000002">
    <property type="protein sequence ID" value="OBS10243.1"/>
    <property type="molecule type" value="Genomic_DNA"/>
</dbReference>
<dbReference type="InterPro" id="IPR003148">
    <property type="entry name" value="RCK_N"/>
</dbReference>
<evidence type="ECO:0000256" key="6">
    <source>
        <dbReference type="ARBA" id="ARBA00022692"/>
    </source>
</evidence>
<evidence type="ECO:0000256" key="11">
    <source>
        <dbReference type="SAM" id="Phobius"/>
    </source>
</evidence>
<evidence type="ECO:0000313" key="15">
    <source>
        <dbReference type="Proteomes" id="UP000029273"/>
    </source>
</evidence>
<keyword evidence="4" id="KW-0050">Antiport</keyword>
<evidence type="ECO:0000256" key="7">
    <source>
        <dbReference type="ARBA" id="ARBA00022958"/>
    </source>
</evidence>
<protein>
    <recommendedName>
        <fullName evidence="16">Potassium transporter KefB</fullName>
    </recommendedName>
</protein>
<dbReference type="Proteomes" id="UP000029273">
    <property type="component" value="Unassembled WGS sequence"/>
</dbReference>
<dbReference type="PROSITE" id="PS51202">
    <property type="entry name" value="RCK_C"/>
    <property type="match status" value="1"/>
</dbReference>
<feature type="transmembrane region" description="Helical" evidence="11">
    <location>
        <begin position="292"/>
        <end position="312"/>
    </location>
</feature>
<keyword evidence="10 11" id="KW-0472">Membrane</keyword>
<keyword evidence="8 11" id="KW-1133">Transmembrane helix</keyword>
<evidence type="ECO:0000256" key="10">
    <source>
        <dbReference type="ARBA" id="ARBA00023136"/>
    </source>
</evidence>
<feature type="transmembrane region" description="Helical" evidence="11">
    <location>
        <begin position="324"/>
        <end position="347"/>
    </location>
</feature>
<dbReference type="STRING" id="160660.BJI67_12750"/>
<dbReference type="NCBIfam" id="TIGR00932">
    <property type="entry name" value="2a37"/>
    <property type="match status" value="1"/>
</dbReference>
<evidence type="ECO:0008006" key="16">
    <source>
        <dbReference type="Google" id="ProtNLM"/>
    </source>
</evidence>
<dbReference type="GO" id="GO:1902600">
    <property type="term" value="P:proton transmembrane transport"/>
    <property type="evidence" value="ECO:0007669"/>
    <property type="project" value="InterPro"/>
</dbReference>
<evidence type="ECO:0000259" key="12">
    <source>
        <dbReference type="PROSITE" id="PS51201"/>
    </source>
</evidence>
<dbReference type="InterPro" id="IPR004771">
    <property type="entry name" value="K/H_exchanger"/>
</dbReference>
<dbReference type="InterPro" id="IPR036721">
    <property type="entry name" value="RCK_C_sf"/>
</dbReference>
<evidence type="ECO:0000259" key="13">
    <source>
        <dbReference type="PROSITE" id="PS51202"/>
    </source>
</evidence>
<comment type="caution">
    <text evidence="14">The sequence shown here is derived from an EMBL/GenBank/DDBJ whole genome shotgun (WGS) entry which is preliminary data.</text>
</comment>
<dbReference type="InterPro" id="IPR038770">
    <property type="entry name" value="Na+/solute_symporter_sf"/>
</dbReference>
<evidence type="ECO:0000256" key="2">
    <source>
        <dbReference type="ARBA" id="ARBA00005551"/>
    </source>
</evidence>
<dbReference type="SUPFAM" id="SSF51735">
    <property type="entry name" value="NAD(P)-binding Rossmann-fold domains"/>
    <property type="match status" value="1"/>
</dbReference>
<comment type="similarity">
    <text evidence="2">Belongs to the monovalent cation:proton antiporter 2 (CPA2) transporter (TC 2.A.37) family.</text>
</comment>
<feature type="transmembrane region" description="Helical" evidence="11">
    <location>
        <begin position="6"/>
        <end position="24"/>
    </location>
</feature>
<feature type="transmembrane region" description="Helical" evidence="11">
    <location>
        <begin position="55"/>
        <end position="74"/>
    </location>
</feature>
<dbReference type="Gene3D" id="3.40.50.720">
    <property type="entry name" value="NAD(P)-binding Rossmann-like Domain"/>
    <property type="match status" value="1"/>
</dbReference>
<dbReference type="Gene3D" id="3.30.70.1450">
    <property type="entry name" value="Regulator of K+ conductance, C-terminal domain"/>
    <property type="match status" value="1"/>
</dbReference>
<feature type="transmembrane region" description="Helical" evidence="11">
    <location>
        <begin position="112"/>
        <end position="135"/>
    </location>
</feature>
<dbReference type="InterPro" id="IPR036291">
    <property type="entry name" value="NAD(P)-bd_dom_sf"/>
</dbReference>
<feature type="transmembrane region" description="Helical" evidence="11">
    <location>
        <begin position="31"/>
        <end position="49"/>
    </location>
</feature>
<feature type="transmembrane region" description="Helical" evidence="11">
    <location>
        <begin position="359"/>
        <end position="378"/>
    </location>
</feature>
<dbReference type="GO" id="GO:0005886">
    <property type="term" value="C:plasma membrane"/>
    <property type="evidence" value="ECO:0007669"/>
    <property type="project" value="TreeGrafter"/>
</dbReference>
<reference evidence="14 15" key="1">
    <citation type="journal article" date="2014" name="Genome Announc.">
        <title>Draft Genome Sequence of the Iron-Oxidizing, Acidophilic, and Halotolerant 'Thiobacillus prosperus' Type Strain DSM 5130.</title>
        <authorList>
            <person name="Ossandon F.J."/>
            <person name="Cardenas J.P."/>
            <person name="Corbett M."/>
            <person name="Quatrini R."/>
            <person name="Holmes D.S."/>
            <person name="Watkin E."/>
        </authorList>
    </citation>
    <scope>NUCLEOTIDE SEQUENCE [LARGE SCALE GENOMIC DNA]</scope>
    <source>
        <strain evidence="14 15">DSM 5130</strain>
    </source>
</reference>
<dbReference type="InterPro" id="IPR006037">
    <property type="entry name" value="RCK_C"/>
</dbReference>
<name>A0A1A6C6Q7_9GAMM</name>
<keyword evidence="6 11" id="KW-0812">Transmembrane</keyword>
<dbReference type="GO" id="GO:0015297">
    <property type="term" value="F:antiporter activity"/>
    <property type="evidence" value="ECO:0007669"/>
    <property type="project" value="UniProtKB-KW"/>
</dbReference>
<evidence type="ECO:0000256" key="3">
    <source>
        <dbReference type="ARBA" id="ARBA00022448"/>
    </source>
</evidence>
<sequence length="653" mass="70847">MEHHAIEGVLILLACAVLGVSMFRRLHLPPVLGYLFVGIVIGPHALGLLQDSELIHLLAEIGVVFLLFTIGLEFSIGHFLAMRRVVLGLGGAQVLLSTLAGGGIAWLSGVHWAGALVAGGALAMSSTAIVVKQLNEQLEMHSRHGRLALGVLLFQDLAVVPFLVAIPILAGGALEGLWLSLGIALLKGALALAIMLAAGRWLLRPLFHVIAAARSTELFTLTVLLVTLTAAWLTYRLGLSLAMGAFLAGMMLSETEYKHQIETDIRSFRDVLMGVFFISIGLQLNLHTLIQVWPLVLLMLVGLVLGKGLLVMALTRWAGYENGVALRTGLALAQGGEFGFALLALALNRQLLSPTDSQAILATIILSMLIAPPLLRYNGRMAKALFSRSYLKGRYTETRHLGWAARELSDHVIICGFGRIGQNLSRFLRADGIDYVALDLDPYLIRDAWEAGEHVFYGDSTHGEILRAAGLGRARAMVITFDDAHTAQRIIEAARKRRGDLPILVRTRDEGDLESLEQAGATQVVPETLESSMLLARVLLQRLNVPDELISERIEQERADHYRSLRGLFAGEAEALRERLHSVTVHPESRAVGSTLAALDFDAAGVRVEAIRRGGIRGEHPDDEMRIEAGDVLVLRGGADALKRVEPVLHGPD</sequence>
<keyword evidence="15" id="KW-1185">Reference proteome</keyword>
<dbReference type="PROSITE" id="PS51201">
    <property type="entry name" value="RCK_N"/>
    <property type="match status" value="1"/>
</dbReference>
<accession>A0A1A6C6Q7</accession>
<feature type="transmembrane region" description="Helical" evidence="11">
    <location>
        <begin position="176"/>
        <end position="203"/>
    </location>
</feature>
<proteinExistence type="inferred from homology"/>
<evidence type="ECO:0000313" key="14">
    <source>
        <dbReference type="EMBL" id="OBS10243.1"/>
    </source>
</evidence>
<feature type="transmembrane region" description="Helical" evidence="11">
    <location>
        <begin position="147"/>
        <end position="170"/>
    </location>
</feature>
<dbReference type="PANTHER" id="PTHR46157">
    <property type="entry name" value="K(+) EFFLUX ANTIPORTER 3, CHLOROPLASTIC"/>
    <property type="match status" value="1"/>
</dbReference>
<dbReference type="Pfam" id="PF02254">
    <property type="entry name" value="TrkA_N"/>
    <property type="match status" value="1"/>
</dbReference>
<evidence type="ECO:0000256" key="1">
    <source>
        <dbReference type="ARBA" id="ARBA00004127"/>
    </source>
</evidence>
<feature type="transmembrane region" description="Helical" evidence="11">
    <location>
        <begin position="86"/>
        <end position="106"/>
    </location>
</feature>
<evidence type="ECO:0000256" key="8">
    <source>
        <dbReference type="ARBA" id="ARBA00022989"/>
    </source>
</evidence>
<feature type="domain" description="RCK C-terminal" evidence="13">
    <location>
        <begin position="568"/>
        <end position="651"/>
    </location>
</feature>
<dbReference type="GO" id="GO:0008324">
    <property type="term" value="F:monoatomic cation transmembrane transporter activity"/>
    <property type="evidence" value="ECO:0007669"/>
    <property type="project" value="InterPro"/>
</dbReference>
<evidence type="ECO:0000256" key="4">
    <source>
        <dbReference type="ARBA" id="ARBA00022449"/>
    </source>
</evidence>
<dbReference type="OrthoDB" id="9781411at2"/>
<dbReference type="Gene3D" id="1.20.1530.20">
    <property type="match status" value="1"/>
</dbReference>
<dbReference type="AlphaFoldDB" id="A0A1A6C6Q7"/>
<feature type="domain" description="RCK N-terminal" evidence="12">
    <location>
        <begin position="409"/>
        <end position="526"/>
    </location>
</feature>
<dbReference type="InterPro" id="IPR006153">
    <property type="entry name" value="Cation/H_exchanger_TM"/>
</dbReference>
<organism evidence="14 15">
    <name type="scientific">Acidihalobacter prosperus</name>
    <dbReference type="NCBI Taxonomy" id="160660"/>
    <lineage>
        <taxon>Bacteria</taxon>
        <taxon>Pseudomonadati</taxon>
        <taxon>Pseudomonadota</taxon>
        <taxon>Gammaproteobacteria</taxon>
        <taxon>Chromatiales</taxon>
        <taxon>Ectothiorhodospiraceae</taxon>
        <taxon>Acidihalobacter</taxon>
    </lineage>
</organism>
<keyword evidence="5" id="KW-0633">Potassium transport</keyword>